<sequence>MFADTKGKSSQRSFTAPSPVTNHASAGDDRRRVTYPVDSRRTPNASVATSSGSHLAQPGTGWLGSGITQRNKARAAITASDTVPSTTFVDAGSDQTLQKSNDIENDHHEYKHGEAHPPARAEVVPATKGPGQHATPKPSVQASSSKAPVYRWVGVKKLRILVVVEALASIALTSTSIVLETTGIHGGEGKGVNEQTENIVSTTPEQTGAAPADKIILGLGIASLVSFGIVTGACLWVHIRSYQRSPRAASKTLMLGFEIVYASVRLGLEISSLLAKSTASKWIGGTLIGMAILTTLFHVDCVEAGVANEEDAEGEEEKGEEVEEYAEGEVDDATELEVKVEDNEDGNEDDGDEFVPDAAGDGDAEDEGEEGEGEEDAEG</sequence>
<evidence type="ECO:0000256" key="2">
    <source>
        <dbReference type="SAM" id="Phobius"/>
    </source>
</evidence>
<evidence type="ECO:0000256" key="1">
    <source>
        <dbReference type="SAM" id="MobiDB-lite"/>
    </source>
</evidence>
<name>A0A8K0KZ61_9PEZI</name>
<keyword evidence="2" id="KW-1133">Transmembrane helix</keyword>
<evidence type="ECO:0000313" key="3">
    <source>
        <dbReference type="EMBL" id="KAG8622913.1"/>
    </source>
</evidence>
<feature type="region of interest" description="Disordered" evidence="1">
    <location>
        <begin position="1"/>
        <end position="67"/>
    </location>
</feature>
<dbReference type="AlphaFoldDB" id="A0A8K0KZ61"/>
<keyword evidence="2" id="KW-0812">Transmembrane</keyword>
<reference evidence="3" key="1">
    <citation type="submission" date="2021-07" db="EMBL/GenBank/DDBJ databases">
        <title>Elsinoe batatas strain:CRI-CJ2 Genome sequencing and assembly.</title>
        <authorList>
            <person name="Huang L."/>
        </authorList>
    </citation>
    <scope>NUCLEOTIDE SEQUENCE</scope>
    <source>
        <strain evidence="3">CRI-CJ2</strain>
    </source>
</reference>
<proteinExistence type="predicted"/>
<feature type="compositionally biased region" description="Acidic residues" evidence="1">
    <location>
        <begin position="342"/>
        <end position="379"/>
    </location>
</feature>
<feature type="transmembrane region" description="Helical" evidence="2">
    <location>
        <begin position="215"/>
        <end position="237"/>
    </location>
</feature>
<protein>
    <submittedName>
        <fullName evidence="3">Uncharacterized protein</fullName>
    </submittedName>
</protein>
<feature type="compositionally biased region" description="Acidic residues" evidence="1">
    <location>
        <begin position="308"/>
        <end position="335"/>
    </location>
</feature>
<comment type="caution">
    <text evidence="3">The sequence shown here is derived from an EMBL/GenBank/DDBJ whole genome shotgun (WGS) entry which is preliminary data.</text>
</comment>
<evidence type="ECO:0000313" key="4">
    <source>
        <dbReference type="Proteomes" id="UP000809789"/>
    </source>
</evidence>
<accession>A0A8K0KZ61</accession>
<organism evidence="3 4">
    <name type="scientific">Elsinoe batatas</name>
    <dbReference type="NCBI Taxonomy" id="2601811"/>
    <lineage>
        <taxon>Eukaryota</taxon>
        <taxon>Fungi</taxon>
        <taxon>Dikarya</taxon>
        <taxon>Ascomycota</taxon>
        <taxon>Pezizomycotina</taxon>
        <taxon>Dothideomycetes</taxon>
        <taxon>Dothideomycetidae</taxon>
        <taxon>Myriangiales</taxon>
        <taxon>Elsinoaceae</taxon>
        <taxon>Elsinoe</taxon>
    </lineage>
</organism>
<feature type="region of interest" description="Disordered" evidence="1">
    <location>
        <begin position="308"/>
        <end position="379"/>
    </location>
</feature>
<dbReference type="Proteomes" id="UP000809789">
    <property type="component" value="Unassembled WGS sequence"/>
</dbReference>
<dbReference type="EMBL" id="JAESVG020000011">
    <property type="protein sequence ID" value="KAG8622913.1"/>
    <property type="molecule type" value="Genomic_DNA"/>
</dbReference>
<keyword evidence="4" id="KW-1185">Reference proteome</keyword>
<feature type="compositionally biased region" description="Polar residues" evidence="1">
    <location>
        <begin position="8"/>
        <end position="24"/>
    </location>
</feature>
<feature type="compositionally biased region" description="Polar residues" evidence="1">
    <location>
        <begin position="42"/>
        <end position="54"/>
    </location>
</feature>
<keyword evidence="2" id="KW-0472">Membrane</keyword>
<feature type="region of interest" description="Disordered" evidence="1">
    <location>
        <begin position="123"/>
        <end position="142"/>
    </location>
</feature>
<feature type="transmembrane region" description="Helical" evidence="2">
    <location>
        <begin position="160"/>
        <end position="179"/>
    </location>
</feature>
<gene>
    <name evidence="3" type="ORF">KVT40_009230</name>
</gene>